<organism evidence="1 2">
    <name type="scientific">Ceratosolen solmsi marchali</name>
    <dbReference type="NCBI Taxonomy" id="326594"/>
    <lineage>
        <taxon>Eukaryota</taxon>
        <taxon>Metazoa</taxon>
        <taxon>Ecdysozoa</taxon>
        <taxon>Arthropoda</taxon>
        <taxon>Hexapoda</taxon>
        <taxon>Insecta</taxon>
        <taxon>Pterygota</taxon>
        <taxon>Neoptera</taxon>
        <taxon>Endopterygota</taxon>
        <taxon>Hymenoptera</taxon>
        <taxon>Apocrita</taxon>
        <taxon>Proctotrupomorpha</taxon>
        <taxon>Chalcidoidea</taxon>
        <taxon>Agaonidae</taxon>
        <taxon>Agaoninae</taxon>
        <taxon>Ceratosolen</taxon>
    </lineage>
</organism>
<gene>
    <name evidence="2" type="primary">LOC105363322</name>
</gene>
<dbReference type="AlphaFoldDB" id="A0AAJ7DWS4"/>
<name>A0AAJ7DWS4_9HYME</name>
<evidence type="ECO:0000313" key="2">
    <source>
        <dbReference type="RefSeq" id="XP_011499292.1"/>
    </source>
</evidence>
<dbReference type="Proteomes" id="UP000695007">
    <property type="component" value="Unplaced"/>
</dbReference>
<dbReference type="GeneID" id="105363322"/>
<protein>
    <submittedName>
        <fullName evidence="2">Uncharacterized protein LOC105363322</fullName>
    </submittedName>
</protein>
<evidence type="ECO:0000313" key="1">
    <source>
        <dbReference type="Proteomes" id="UP000695007"/>
    </source>
</evidence>
<keyword evidence="1" id="KW-1185">Reference proteome</keyword>
<reference evidence="2" key="1">
    <citation type="submission" date="2025-08" db="UniProtKB">
        <authorList>
            <consortium name="RefSeq"/>
        </authorList>
    </citation>
    <scope>IDENTIFICATION</scope>
</reference>
<proteinExistence type="predicted"/>
<dbReference type="KEGG" id="csol:105363322"/>
<accession>A0AAJ7DWS4</accession>
<dbReference type="RefSeq" id="XP_011499292.1">
    <property type="nucleotide sequence ID" value="XM_011500990.1"/>
</dbReference>
<sequence length="240" mass="27478">MSSLGISVEALVEVLKEIVQGLLWRRFKRKAKCYIKLDFKIFDIDDFFIVQVTKCSSGFPDLRVLFTDALKNQLSNNQDLGNTDLIVATVEEKSTPVILTRKVICTKDSTFKIATEETVKAQKEYVSLKCYVSIKLLVHTCVSFLQIEELDSNIKILFRKDKQYIYRNHVRMDDIILSCKILSSSCTCIFLNSQNDFQKELMNLLGITNPGNFEETLGCLLLAQVNNNFKGPCINKRRPK</sequence>